<dbReference type="Gene3D" id="3.30.70.100">
    <property type="match status" value="1"/>
</dbReference>
<dbReference type="EMBL" id="AAUJ02000001">
    <property type="protein sequence ID" value="EED70414.1"/>
    <property type="molecule type" value="Genomic_DNA"/>
</dbReference>
<dbReference type="InterPro" id="IPR052936">
    <property type="entry name" value="Jasmonate_Hydroxylase-like"/>
</dbReference>
<reference evidence="2 3" key="1">
    <citation type="journal article" date="2004" name="Appl. Environ. Microbiol.">
        <title>Mineralization of individual congeners of linear alkylbenzenesulfonate by defined pairs of heterotrophic bacteria.</title>
        <authorList>
            <person name="Schleheck D."/>
            <person name="Knepper T.P."/>
            <person name="Fischer K."/>
            <person name="Cook A.M."/>
        </authorList>
    </citation>
    <scope>NUCLEOTIDE SEQUENCE [LARGE SCALE GENOMIC DNA]</scope>
    <source>
        <strain evidence="3">DSM 14576 / KF-1</strain>
    </source>
</reference>
<dbReference type="Pfam" id="PF03992">
    <property type="entry name" value="ABM"/>
    <property type="match status" value="1"/>
</dbReference>
<feature type="domain" description="ABM" evidence="1">
    <location>
        <begin position="43"/>
        <end position="101"/>
    </location>
</feature>
<dbReference type="eggNOG" id="COG2329">
    <property type="taxonomic scope" value="Bacteria"/>
</dbReference>
<evidence type="ECO:0000259" key="1">
    <source>
        <dbReference type="Pfam" id="PF03992"/>
    </source>
</evidence>
<dbReference type="Proteomes" id="UP000003039">
    <property type="component" value="Unassembled WGS sequence"/>
</dbReference>
<accession>B7X464</accession>
<dbReference type="AlphaFoldDB" id="B7X464"/>
<dbReference type="SUPFAM" id="SSF54909">
    <property type="entry name" value="Dimeric alpha+beta barrel"/>
    <property type="match status" value="1"/>
</dbReference>
<proteinExistence type="predicted"/>
<dbReference type="InterPro" id="IPR007138">
    <property type="entry name" value="ABM_dom"/>
</dbReference>
<evidence type="ECO:0000313" key="2">
    <source>
        <dbReference type="EMBL" id="EED70414.1"/>
    </source>
</evidence>
<evidence type="ECO:0000313" key="3">
    <source>
        <dbReference type="Proteomes" id="UP000003039"/>
    </source>
</evidence>
<organism evidence="2 3">
    <name type="scientific">Comamonas testosteroni (strain DSM 14576 / KF-1)</name>
    <name type="common">Pseudomonas testosteroni</name>
    <dbReference type="NCBI Taxonomy" id="399795"/>
    <lineage>
        <taxon>Bacteria</taxon>
        <taxon>Pseudomonadati</taxon>
        <taxon>Pseudomonadota</taxon>
        <taxon>Betaproteobacteria</taxon>
        <taxon>Burkholderiales</taxon>
        <taxon>Comamonadaceae</taxon>
        <taxon>Comamonas</taxon>
    </lineage>
</organism>
<protein>
    <recommendedName>
        <fullName evidence="1">ABM domain-containing protein</fullName>
    </recommendedName>
</protein>
<dbReference type="PANTHER" id="PTHR37811">
    <property type="entry name" value="BLL5343 PROTEIN"/>
    <property type="match status" value="1"/>
</dbReference>
<comment type="caution">
    <text evidence="2">The sequence shown here is derived from an EMBL/GenBank/DDBJ whole genome shotgun (WGS) entry which is preliminary data.</text>
</comment>
<sequence>MNTSILDFSVAEPPSAMSALFAATPRPPYYAAIFTSLRSPVDQGYGEMADRMAQLASLQAGYLGAESSRDAQGFGITVSYWESEQAIHEWKHNAEHQIAQEKGHTTWYQHFELRIAKVERAYGKTR</sequence>
<gene>
    <name evidence="2" type="ORF">CtesDRAFT_PD5362</name>
</gene>
<dbReference type="PANTHER" id="PTHR37811:SF2">
    <property type="entry name" value="ABM DOMAIN-CONTAINING PROTEIN"/>
    <property type="match status" value="1"/>
</dbReference>
<dbReference type="InterPro" id="IPR011008">
    <property type="entry name" value="Dimeric_a/b-barrel"/>
</dbReference>
<name>B7X464_COMTK</name>